<accession>A0A438C065</accession>
<dbReference type="Proteomes" id="UP000288805">
    <property type="component" value="Unassembled WGS sequence"/>
</dbReference>
<organism evidence="1 3">
    <name type="scientific">Vitis vinifera</name>
    <name type="common">Grape</name>
    <dbReference type="NCBI Taxonomy" id="29760"/>
    <lineage>
        <taxon>Eukaryota</taxon>
        <taxon>Viridiplantae</taxon>
        <taxon>Streptophyta</taxon>
        <taxon>Embryophyta</taxon>
        <taxon>Tracheophyta</taxon>
        <taxon>Spermatophyta</taxon>
        <taxon>Magnoliopsida</taxon>
        <taxon>eudicotyledons</taxon>
        <taxon>Gunneridae</taxon>
        <taxon>Pentapetalae</taxon>
        <taxon>rosids</taxon>
        <taxon>Vitales</taxon>
        <taxon>Vitaceae</taxon>
        <taxon>Viteae</taxon>
        <taxon>Vitis</taxon>
    </lineage>
</organism>
<evidence type="ECO:0000313" key="1">
    <source>
        <dbReference type="EMBL" id="RVW16627.1"/>
    </source>
</evidence>
<evidence type="ECO:0000313" key="2">
    <source>
        <dbReference type="EMBL" id="RVX10748.1"/>
    </source>
</evidence>
<evidence type="ECO:0000313" key="3">
    <source>
        <dbReference type="Proteomes" id="UP000288805"/>
    </source>
</evidence>
<protein>
    <recommendedName>
        <fullName evidence="4">B3 domain-containing protein</fullName>
    </recommendedName>
</protein>
<proteinExistence type="predicted"/>
<reference evidence="1 3" key="1">
    <citation type="journal article" date="2018" name="PLoS Genet.">
        <title>Population sequencing reveals clonal diversity and ancestral inbreeding in the grapevine cultivar Chardonnay.</title>
        <authorList>
            <person name="Roach M.J."/>
            <person name="Johnson D.L."/>
            <person name="Bohlmann J."/>
            <person name="van Vuuren H.J."/>
            <person name="Jones S.J."/>
            <person name="Pretorius I.S."/>
            <person name="Schmidt S.A."/>
            <person name="Borneman A.R."/>
        </authorList>
    </citation>
    <scope>NUCLEOTIDE SEQUENCE [LARGE SCALE GENOMIC DNA]</scope>
    <source>
        <strain evidence="3">cv. Chardonnay</strain>
        <strain evidence="1">I10V1</strain>
        <tissue evidence="1">Leaf</tissue>
    </source>
</reference>
<evidence type="ECO:0008006" key="4">
    <source>
        <dbReference type="Google" id="ProtNLM"/>
    </source>
</evidence>
<dbReference type="EMBL" id="QGNW01000033">
    <property type="protein sequence ID" value="RVX10748.1"/>
    <property type="molecule type" value="Genomic_DNA"/>
</dbReference>
<dbReference type="PANTHER" id="PTHR36264">
    <property type="entry name" value="SET DOMAIN-CONTAINING PROTEIN"/>
    <property type="match status" value="1"/>
</dbReference>
<dbReference type="AlphaFoldDB" id="A0A438C065"/>
<dbReference type="EMBL" id="QGNW01002586">
    <property type="protein sequence ID" value="RVW16627.1"/>
    <property type="molecule type" value="Genomic_DNA"/>
</dbReference>
<name>A0A438C065_VITVI</name>
<gene>
    <name evidence="2" type="ORF">CK203_018317</name>
    <name evidence="1" type="ORF">CK203_080906</name>
</gene>
<sequence>MKKTFYYNFFPTKAEEEEAAKSGSSDLNLPVKRELIEIRDFYPPPEADPANPWKIKKIVNNTDVLTGKLVLLQNDVFEHIFRYWSLDICNQVVKGNKVYTAVWDLTPEPNPIPYQNENIYFGKGPRDTYILGWLDVVRNAKVKSRDEVGLYWDQKTGTFHLKILRRGV</sequence>
<dbReference type="OrthoDB" id="911161at2759"/>
<dbReference type="PANTHER" id="PTHR36264:SF5">
    <property type="entry name" value="SET DOMAIN-CONTAINING PROTEIN"/>
    <property type="match status" value="1"/>
</dbReference>
<dbReference type="KEGG" id="vvi:104880562"/>
<comment type="caution">
    <text evidence="1">The sequence shown here is derived from an EMBL/GenBank/DDBJ whole genome shotgun (WGS) entry which is preliminary data.</text>
</comment>